<evidence type="ECO:0000313" key="3">
    <source>
        <dbReference type="EnsemblMetazoa" id="PPA05079.1"/>
    </source>
</evidence>
<name>A0A2A6C0S3_PRIPA</name>
<gene>
    <name evidence="3" type="primary">WBGene00094633</name>
</gene>
<accession>A0A8R1Y7Q9</accession>
<organism evidence="3 4">
    <name type="scientific">Pristionchus pacificus</name>
    <name type="common">Parasitic nematode worm</name>
    <dbReference type="NCBI Taxonomy" id="54126"/>
    <lineage>
        <taxon>Eukaryota</taxon>
        <taxon>Metazoa</taxon>
        <taxon>Ecdysozoa</taxon>
        <taxon>Nematoda</taxon>
        <taxon>Chromadorea</taxon>
        <taxon>Rhabditida</taxon>
        <taxon>Rhabditina</taxon>
        <taxon>Diplogasteromorpha</taxon>
        <taxon>Diplogasteroidea</taxon>
        <taxon>Neodiplogasteridae</taxon>
        <taxon>Pristionchus</taxon>
    </lineage>
</organism>
<feature type="chain" id="PRO_5043332720" evidence="2">
    <location>
        <begin position="16"/>
        <end position="155"/>
    </location>
</feature>
<dbReference type="AlphaFoldDB" id="A0A2A6C0S3"/>
<evidence type="ECO:0000313" key="4">
    <source>
        <dbReference type="Proteomes" id="UP000005239"/>
    </source>
</evidence>
<sequence>MRPPLMFLLIRFVLGAIILPQKQYDSLHHDPVYSRISTATSFGGEYEPSPRHHLPSYHHPSIFLNPFLKLHSPFGGCDCAEREQREEEYDRKLPRRREEDDDLWERDRGETPKEEPRQYVAKIREIPTHSSDERDHYERDHFRSAPAFTYLGPAD</sequence>
<reference evidence="3" key="2">
    <citation type="submission" date="2022-06" db="UniProtKB">
        <authorList>
            <consortium name="EnsemblMetazoa"/>
        </authorList>
    </citation>
    <scope>IDENTIFICATION</scope>
    <source>
        <strain evidence="3">PS312</strain>
    </source>
</reference>
<accession>A0A2A6C0S3</accession>
<keyword evidence="2" id="KW-0732">Signal</keyword>
<feature type="compositionally biased region" description="Basic and acidic residues" evidence="1">
    <location>
        <begin position="81"/>
        <end position="98"/>
    </location>
</feature>
<protein>
    <submittedName>
        <fullName evidence="3">Uncharacterized protein</fullName>
    </submittedName>
</protein>
<dbReference type="Proteomes" id="UP000005239">
    <property type="component" value="Unassembled WGS sequence"/>
</dbReference>
<feature type="region of interest" description="Disordered" evidence="1">
    <location>
        <begin position="81"/>
        <end position="155"/>
    </location>
</feature>
<proteinExistence type="predicted"/>
<evidence type="ECO:0000256" key="2">
    <source>
        <dbReference type="SAM" id="SignalP"/>
    </source>
</evidence>
<evidence type="ECO:0000256" key="1">
    <source>
        <dbReference type="SAM" id="MobiDB-lite"/>
    </source>
</evidence>
<feature type="signal peptide" evidence="2">
    <location>
        <begin position="1"/>
        <end position="15"/>
    </location>
</feature>
<reference evidence="4" key="1">
    <citation type="journal article" date="2008" name="Nat. Genet.">
        <title>The Pristionchus pacificus genome provides a unique perspective on nematode lifestyle and parasitism.</title>
        <authorList>
            <person name="Dieterich C."/>
            <person name="Clifton S.W."/>
            <person name="Schuster L.N."/>
            <person name="Chinwalla A."/>
            <person name="Delehaunty K."/>
            <person name="Dinkelacker I."/>
            <person name="Fulton L."/>
            <person name="Fulton R."/>
            <person name="Godfrey J."/>
            <person name="Minx P."/>
            <person name="Mitreva M."/>
            <person name="Roeseler W."/>
            <person name="Tian H."/>
            <person name="Witte H."/>
            <person name="Yang S.P."/>
            <person name="Wilson R.K."/>
            <person name="Sommer R.J."/>
        </authorList>
    </citation>
    <scope>NUCLEOTIDE SEQUENCE [LARGE SCALE GENOMIC DNA]</scope>
    <source>
        <strain evidence="4">PS312</strain>
    </source>
</reference>
<feature type="compositionally biased region" description="Basic and acidic residues" evidence="1">
    <location>
        <begin position="105"/>
        <end position="143"/>
    </location>
</feature>
<keyword evidence="4" id="KW-1185">Reference proteome</keyword>
<dbReference type="EnsemblMetazoa" id="PPA05079.1">
    <property type="protein sequence ID" value="PPA05079.1"/>
    <property type="gene ID" value="WBGene00094633"/>
</dbReference>